<evidence type="ECO:0000313" key="2">
    <source>
        <dbReference type="EMBL" id="KAF2185340.1"/>
    </source>
</evidence>
<dbReference type="EMBL" id="ML994634">
    <property type="protein sequence ID" value="KAF2185340.1"/>
    <property type="molecule type" value="Genomic_DNA"/>
</dbReference>
<protein>
    <recommendedName>
        <fullName evidence="1">Prion-inhibition and propagation HeLo domain-containing protein</fullName>
    </recommendedName>
</protein>
<evidence type="ECO:0000313" key="3">
    <source>
        <dbReference type="Proteomes" id="UP000800200"/>
    </source>
</evidence>
<dbReference type="InterPro" id="IPR029498">
    <property type="entry name" value="HeLo_dom"/>
</dbReference>
<sequence>EAAGLAIGVAALFETCVESFKIVFAAQDFAKDFELLNASFQQQRLRLFLWGESVGLISRAGISRRSYYQELDEEHVKTTILRSLQSIQYLLQQFKVYESRYGPK</sequence>
<dbReference type="InterPro" id="IPR038305">
    <property type="entry name" value="HeLo_sf"/>
</dbReference>
<proteinExistence type="predicted"/>
<feature type="non-terminal residue" evidence="2">
    <location>
        <position position="104"/>
    </location>
</feature>
<dbReference type="OrthoDB" id="20872at2759"/>
<reference evidence="2" key="1">
    <citation type="journal article" date="2020" name="Stud. Mycol.">
        <title>101 Dothideomycetes genomes: a test case for predicting lifestyles and emergence of pathogens.</title>
        <authorList>
            <person name="Haridas S."/>
            <person name="Albert R."/>
            <person name="Binder M."/>
            <person name="Bloem J."/>
            <person name="Labutti K."/>
            <person name="Salamov A."/>
            <person name="Andreopoulos B."/>
            <person name="Baker S."/>
            <person name="Barry K."/>
            <person name="Bills G."/>
            <person name="Bluhm B."/>
            <person name="Cannon C."/>
            <person name="Castanera R."/>
            <person name="Culley D."/>
            <person name="Daum C."/>
            <person name="Ezra D."/>
            <person name="Gonzalez J."/>
            <person name="Henrissat B."/>
            <person name="Kuo A."/>
            <person name="Liang C."/>
            <person name="Lipzen A."/>
            <person name="Lutzoni F."/>
            <person name="Magnuson J."/>
            <person name="Mondo S."/>
            <person name="Nolan M."/>
            <person name="Ohm R."/>
            <person name="Pangilinan J."/>
            <person name="Park H.-J."/>
            <person name="Ramirez L."/>
            <person name="Alfaro M."/>
            <person name="Sun H."/>
            <person name="Tritt A."/>
            <person name="Yoshinaga Y."/>
            <person name="Zwiers L.-H."/>
            <person name="Turgeon B."/>
            <person name="Goodwin S."/>
            <person name="Spatafora J."/>
            <person name="Crous P."/>
            <person name="Grigoriev I."/>
        </authorList>
    </citation>
    <scope>NUCLEOTIDE SEQUENCE</scope>
    <source>
        <strain evidence="2">CBS 207.26</strain>
    </source>
</reference>
<name>A0A6A6E596_9PEZI</name>
<accession>A0A6A6E596</accession>
<evidence type="ECO:0000259" key="1">
    <source>
        <dbReference type="Pfam" id="PF14479"/>
    </source>
</evidence>
<dbReference type="AlphaFoldDB" id="A0A6A6E596"/>
<gene>
    <name evidence="2" type="ORF">K469DRAFT_442349</name>
</gene>
<organism evidence="2 3">
    <name type="scientific">Zopfia rhizophila CBS 207.26</name>
    <dbReference type="NCBI Taxonomy" id="1314779"/>
    <lineage>
        <taxon>Eukaryota</taxon>
        <taxon>Fungi</taxon>
        <taxon>Dikarya</taxon>
        <taxon>Ascomycota</taxon>
        <taxon>Pezizomycotina</taxon>
        <taxon>Dothideomycetes</taxon>
        <taxon>Dothideomycetes incertae sedis</taxon>
        <taxon>Zopfiaceae</taxon>
        <taxon>Zopfia</taxon>
    </lineage>
</organism>
<dbReference type="Gene3D" id="1.20.120.1020">
    <property type="entry name" value="Prion-inhibition and propagation, HeLo domain"/>
    <property type="match status" value="1"/>
</dbReference>
<dbReference type="Proteomes" id="UP000800200">
    <property type="component" value="Unassembled WGS sequence"/>
</dbReference>
<feature type="non-terminal residue" evidence="2">
    <location>
        <position position="1"/>
    </location>
</feature>
<keyword evidence="3" id="KW-1185">Reference proteome</keyword>
<dbReference type="Pfam" id="PF14479">
    <property type="entry name" value="HeLo"/>
    <property type="match status" value="1"/>
</dbReference>
<feature type="domain" description="Prion-inhibition and propagation HeLo" evidence="1">
    <location>
        <begin position="4"/>
        <end position="103"/>
    </location>
</feature>